<keyword evidence="3" id="KW-0413">Isomerase</keyword>
<dbReference type="Pfam" id="PF14520">
    <property type="entry name" value="HHH_5"/>
    <property type="match status" value="1"/>
</dbReference>
<dbReference type="InterPro" id="IPR006345">
    <property type="entry name" value="RecD2"/>
</dbReference>
<dbReference type="CDD" id="cd17933">
    <property type="entry name" value="DEXSc_RecD-like"/>
    <property type="match status" value="1"/>
</dbReference>
<dbReference type="InterPro" id="IPR003593">
    <property type="entry name" value="AAA+_ATPase"/>
</dbReference>
<protein>
    <recommendedName>
        <fullName evidence="3">ATP-dependent RecD2 DNA helicase</fullName>
        <ecNumber evidence="3">5.6.2.3</ecNumber>
    </recommendedName>
    <alternativeName>
        <fullName evidence="3">DNA 5'-3' helicase subunit RecD2</fullName>
    </alternativeName>
</protein>
<keyword evidence="7" id="KW-1185">Reference proteome</keyword>
<keyword evidence="3 5" id="KW-0347">Helicase</keyword>
<reference evidence="5 7" key="1">
    <citation type="journal article" date="2023" name="Microb. Genom.">
        <title>Mesoterricola silvestris gen. nov., sp. nov., Mesoterricola sediminis sp. nov., Geothrix oryzae sp. nov., Geothrix edaphica sp. nov., Geothrix rubra sp. nov., and Geothrix limicola sp. nov., six novel members of Acidobacteriota isolated from soils.</title>
        <authorList>
            <person name="Weisberg A.J."/>
            <person name="Pearce E."/>
            <person name="Kramer C.G."/>
            <person name="Chang J.H."/>
            <person name="Clarke C.R."/>
        </authorList>
    </citation>
    <scope>NUCLEOTIDE SEQUENCE</scope>
    <source>
        <strain evidence="6 7">NB05-1H</strain>
        <strain evidence="5">NRRL_B-16521</strain>
    </source>
</reference>
<dbReference type="EMBL" id="JARAWC010000078">
    <property type="protein sequence ID" value="MDX2967027.1"/>
    <property type="molecule type" value="Genomic_DNA"/>
</dbReference>
<dbReference type="RefSeq" id="WP_010349947.1">
    <property type="nucleotide sequence ID" value="NZ_BCMK01000038.1"/>
</dbReference>
<dbReference type="Pfam" id="PF13538">
    <property type="entry name" value="UvrD_C_2"/>
    <property type="match status" value="1"/>
</dbReference>
<evidence type="ECO:0000313" key="7">
    <source>
        <dbReference type="Proteomes" id="UP001272987"/>
    </source>
</evidence>
<dbReference type="GO" id="GO:0009338">
    <property type="term" value="C:exodeoxyribonuclease V complex"/>
    <property type="evidence" value="ECO:0007669"/>
    <property type="project" value="TreeGrafter"/>
</dbReference>
<dbReference type="Gene3D" id="3.40.50.300">
    <property type="entry name" value="P-loop containing nucleotide triphosphate hydrolases"/>
    <property type="match status" value="2"/>
</dbReference>
<keyword evidence="2 3" id="KW-0067">ATP-binding</keyword>
<evidence type="ECO:0000259" key="4">
    <source>
        <dbReference type="SMART" id="SM00382"/>
    </source>
</evidence>
<dbReference type="Gene3D" id="1.10.10.2220">
    <property type="match status" value="1"/>
</dbReference>
<dbReference type="InterPro" id="IPR010994">
    <property type="entry name" value="RuvA_2-like"/>
</dbReference>
<dbReference type="Pfam" id="PF13604">
    <property type="entry name" value="AAA_30"/>
    <property type="match status" value="1"/>
</dbReference>
<dbReference type="SUPFAM" id="SSF47781">
    <property type="entry name" value="RuvA domain 2-like"/>
    <property type="match status" value="1"/>
</dbReference>
<dbReference type="GO" id="GO:0016787">
    <property type="term" value="F:hydrolase activity"/>
    <property type="evidence" value="ECO:0007669"/>
    <property type="project" value="UniProtKB-KW"/>
</dbReference>
<comment type="caution">
    <text evidence="5">The sequence shown here is derived from an EMBL/GenBank/DDBJ whole genome shotgun (WGS) entry which is preliminary data.</text>
</comment>
<evidence type="ECO:0000313" key="6">
    <source>
        <dbReference type="EMBL" id="MDX3021328.1"/>
    </source>
</evidence>
<dbReference type="InterPro" id="IPR041451">
    <property type="entry name" value="RecD2_SH13"/>
</dbReference>
<dbReference type="GeneID" id="69810925"/>
<keyword evidence="3" id="KW-0378">Hydrolase</keyword>
<dbReference type="InterPro" id="IPR027785">
    <property type="entry name" value="UvrD-like_helicase_C"/>
</dbReference>
<evidence type="ECO:0000256" key="2">
    <source>
        <dbReference type="ARBA" id="ARBA00022840"/>
    </source>
</evidence>
<dbReference type="Gene3D" id="2.30.30.940">
    <property type="match status" value="1"/>
</dbReference>
<name>A0AAP6BM42_9ACTN</name>
<gene>
    <name evidence="3" type="primary">recD2</name>
    <name evidence="5" type="ORF">PV399_46145</name>
    <name evidence="6" type="ORF">PV666_26055</name>
</gene>
<dbReference type="GO" id="GO:0006310">
    <property type="term" value="P:DNA recombination"/>
    <property type="evidence" value="ECO:0007669"/>
    <property type="project" value="InterPro"/>
</dbReference>
<dbReference type="InterPro" id="IPR027417">
    <property type="entry name" value="P-loop_NTPase"/>
</dbReference>
<dbReference type="SMART" id="SM00382">
    <property type="entry name" value="AAA"/>
    <property type="match status" value="1"/>
</dbReference>
<dbReference type="NCBIfam" id="TIGR01448">
    <property type="entry name" value="recD_rel"/>
    <property type="match status" value="1"/>
</dbReference>
<comment type="catalytic activity">
    <reaction evidence="3">
        <text>ATP + H2O = ADP + phosphate + H(+)</text>
        <dbReference type="Rhea" id="RHEA:13065"/>
        <dbReference type="ChEBI" id="CHEBI:15377"/>
        <dbReference type="ChEBI" id="CHEBI:15378"/>
        <dbReference type="ChEBI" id="CHEBI:30616"/>
        <dbReference type="ChEBI" id="CHEBI:43474"/>
        <dbReference type="ChEBI" id="CHEBI:456216"/>
        <dbReference type="EC" id="5.6.2.3"/>
    </reaction>
</comment>
<dbReference type="SUPFAM" id="SSF52540">
    <property type="entry name" value="P-loop containing nucleoside triphosphate hydrolases"/>
    <property type="match status" value="2"/>
</dbReference>
<keyword evidence="3" id="KW-0238">DNA-binding</keyword>
<dbReference type="PANTHER" id="PTHR43788">
    <property type="entry name" value="DNA2/NAM7 HELICASE FAMILY MEMBER"/>
    <property type="match status" value="1"/>
</dbReference>
<dbReference type="GO" id="GO:0017116">
    <property type="term" value="F:single-stranded DNA helicase activity"/>
    <property type="evidence" value="ECO:0007669"/>
    <property type="project" value="TreeGrafter"/>
</dbReference>
<evidence type="ECO:0000256" key="1">
    <source>
        <dbReference type="ARBA" id="ARBA00022741"/>
    </source>
</evidence>
<dbReference type="Pfam" id="PF14490">
    <property type="entry name" value="HHH_RecD2"/>
    <property type="match status" value="1"/>
</dbReference>
<accession>A0AAP6BM42</accession>
<dbReference type="Pfam" id="PF23139">
    <property type="entry name" value="OB_YrrC"/>
    <property type="match status" value="1"/>
</dbReference>
<dbReference type="Proteomes" id="UP001282288">
    <property type="component" value="Unassembled WGS sequence"/>
</dbReference>
<dbReference type="Gene3D" id="1.10.150.20">
    <property type="entry name" value="5' to 3' exonuclease, C-terminal subdomain"/>
    <property type="match status" value="1"/>
</dbReference>
<organism evidence="5 8">
    <name type="scientific">Streptomyces acidiscabies</name>
    <dbReference type="NCBI Taxonomy" id="42234"/>
    <lineage>
        <taxon>Bacteria</taxon>
        <taxon>Bacillati</taxon>
        <taxon>Actinomycetota</taxon>
        <taxon>Actinomycetes</taxon>
        <taxon>Kitasatosporales</taxon>
        <taxon>Streptomycetaceae</taxon>
        <taxon>Streptomyces</taxon>
    </lineage>
</organism>
<dbReference type="Proteomes" id="UP001272987">
    <property type="component" value="Unassembled WGS sequence"/>
</dbReference>
<evidence type="ECO:0000313" key="8">
    <source>
        <dbReference type="Proteomes" id="UP001282288"/>
    </source>
</evidence>
<dbReference type="GO" id="GO:0003677">
    <property type="term" value="F:DNA binding"/>
    <property type="evidence" value="ECO:0007669"/>
    <property type="project" value="UniProtKB-UniRule"/>
</dbReference>
<keyword evidence="1 3" id="KW-0547">Nucleotide-binding</keyword>
<dbReference type="InterPro" id="IPR055446">
    <property type="entry name" value="RecD2_N_OB"/>
</dbReference>
<feature type="binding site" evidence="3">
    <location>
        <begin position="379"/>
        <end position="383"/>
    </location>
    <ligand>
        <name>ATP</name>
        <dbReference type="ChEBI" id="CHEBI:30616"/>
    </ligand>
</feature>
<dbReference type="PANTHER" id="PTHR43788:SF6">
    <property type="entry name" value="DNA HELICASE B"/>
    <property type="match status" value="1"/>
</dbReference>
<comment type="function">
    <text evidence="3">DNA-dependent ATPase and ATP-dependent 5'-3' DNA helicase. Has no activity on blunt DNA or DNA with 3'-overhangs, requires at least 10 bases of 5'-ssDNA for helicase activity.</text>
</comment>
<sequence length="762" mass="83375">MTITQVELGEECIEGVVGHVLYISHDQTTLLRITLTADDDAPEAEVTAKGMALFGCKPGESLRLTGTWTLHPRYGRQFAARRCERTLPAGVRAIRLYLASGLIRGIGAAMAQAIVHRFADQTLHIIDTDPEQLLEVFGIGPKRLAGILEAWAEQKAVAELMVILQGLGISPNLAVKIYDHYHKAGRNPLAVVQETPYSLCREVRGIGFHTSDSIALASGVPKHSAERLQAALLAALDSSVAKGDCHLAEGDLLKRTRDLLEDNDPATGLILHDDVLGEALTVLRRIGHVVMESIPLRVREDLDTFHAVDTVSTPRMHRAETILAEHTRRLLDANQSSLNGRWEKALEALPEAGTLTSEQRRGVLGAFTHTLSVLTGGPGCGKTHTLRTVVALAGGLGLTVALAAPTGKAANRLAQMSGQEAHTVHRLLRAPEGDTLFDHSSPLASADLIVIDEASMLDVQLAAELFTKVPTGSRLLLVGDVDQLPSVGPGLVLRDLLAVPAIPRTRLTTIFRQGNDSTSIVDNAHLILNGDRPQHARGTFEMSPWQSGENIADEVVRLVRNRPTHVSLDDIQVLCHTKRRDAGIVDLNMRLQQALNPAAPDKAEHHHDGRVLRVGDKVVQTRTLREISLFNGTTGVIRSIDAEAAQLRIDFEGQELAYPFPELDGLLHAYAMTVHRAQGSEYPYVIIALPWTAPLLLTRNLLYTAVTRARLRVFLLFQQEAVQRALDNRSGNRRNTALEHRISRRITQVPAPRAEDLDRLVW</sequence>
<dbReference type="InterPro" id="IPR050534">
    <property type="entry name" value="Coronavir_polyprotein_1ab"/>
</dbReference>
<dbReference type="GO" id="GO:0005524">
    <property type="term" value="F:ATP binding"/>
    <property type="evidence" value="ECO:0007669"/>
    <property type="project" value="UniProtKB-UniRule"/>
</dbReference>
<evidence type="ECO:0000313" key="5">
    <source>
        <dbReference type="EMBL" id="MDX2967027.1"/>
    </source>
</evidence>
<dbReference type="HAMAP" id="MF_01488">
    <property type="entry name" value="RecD2"/>
    <property type="match status" value="1"/>
</dbReference>
<dbReference type="Pfam" id="PF18335">
    <property type="entry name" value="SH3_13"/>
    <property type="match status" value="1"/>
</dbReference>
<dbReference type="InterPro" id="IPR029493">
    <property type="entry name" value="RecD2-like_HHH"/>
</dbReference>
<dbReference type="GO" id="GO:0043139">
    <property type="term" value="F:5'-3' DNA helicase activity"/>
    <property type="evidence" value="ECO:0007669"/>
    <property type="project" value="UniProtKB-UniRule"/>
</dbReference>
<dbReference type="EC" id="5.6.2.3" evidence="3"/>
<feature type="domain" description="AAA+ ATPase" evidence="4">
    <location>
        <begin position="368"/>
        <end position="515"/>
    </location>
</feature>
<comment type="similarity">
    <text evidence="3">Belongs to the RecD family. RecD2 subfamily.</text>
</comment>
<dbReference type="AlphaFoldDB" id="A0AAP6BM42"/>
<evidence type="ECO:0000256" key="3">
    <source>
        <dbReference type="HAMAP-Rule" id="MF_01488"/>
    </source>
</evidence>
<dbReference type="EMBL" id="JARAWP010000015">
    <property type="protein sequence ID" value="MDX3021328.1"/>
    <property type="molecule type" value="Genomic_DNA"/>
</dbReference>
<dbReference type="CDD" id="cd18809">
    <property type="entry name" value="SF1_C_RecD"/>
    <property type="match status" value="1"/>
</dbReference>
<proteinExistence type="inferred from homology"/>